<organism evidence="3 4">
    <name type="scientific">Halosimplex litoreum</name>
    <dbReference type="NCBI Taxonomy" id="1198301"/>
    <lineage>
        <taxon>Archaea</taxon>
        <taxon>Methanobacteriati</taxon>
        <taxon>Methanobacteriota</taxon>
        <taxon>Stenosarchaea group</taxon>
        <taxon>Halobacteria</taxon>
        <taxon>Halobacteriales</taxon>
        <taxon>Haloarculaceae</taxon>
        <taxon>Halosimplex</taxon>
    </lineage>
</organism>
<name>A0A7T3G0U6_9EURY</name>
<dbReference type="Proteomes" id="UP000595001">
    <property type="component" value="Chromosome"/>
</dbReference>
<dbReference type="RefSeq" id="WP_198063019.1">
    <property type="nucleotide sequence ID" value="NZ_CP065856.1"/>
</dbReference>
<gene>
    <name evidence="3" type="ORF">I7X12_06400</name>
</gene>
<evidence type="ECO:0000313" key="3">
    <source>
        <dbReference type="EMBL" id="QPV64246.1"/>
    </source>
</evidence>
<evidence type="ECO:0000256" key="1">
    <source>
        <dbReference type="SAM" id="Coils"/>
    </source>
</evidence>
<feature type="coiled-coil region" evidence="1">
    <location>
        <begin position="109"/>
        <end position="147"/>
    </location>
</feature>
<dbReference type="InterPro" id="IPR036390">
    <property type="entry name" value="WH_DNA-bd_sf"/>
</dbReference>
<sequence length="154" mass="17489">MADRNDAGGEAGAPSPDEFDEIEIERIGEFLSKKGGVMLLAELQAEPKRFVVLREDLKISSATIRNRLEDAKELGLVSDEPDYNSQGQKRHPLTAKGQVIADELQLTDLARIQKQIWKLEAEFEDHLEEFEATLAQKTTELNDEFQREVTKRYS</sequence>
<dbReference type="GeneID" id="60588107"/>
<keyword evidence="4" id="KW-1185">Reference proteome</keyword>
<proteinExistence type="predicted"/>
<evidence type="ECO:0000256" key="2">
    <source>
        <dbReference type="SAM" id="MobiDB-lite"/>
    </source>
</evidence>
<reference evidence="3 4" key="1">
    <citation type="submission" date="2020-12" db="EMBL/GenBank/DDBJ databases">
        <title>Halosimplex halophilum sp. nov. and Halosimplex salinum sp. nov., two new members of the genus Halosimplex.</title>
        <authorList>
            <person name="Cui H.L."/>
        </authorList>
    </citation>
    <scope>NUCLEOTIDE SEQUENCE [LARGE SCALE GENOMIC DNA]</scope>
    <source>
        <strain evidence="3 4">YGH94</strain>
    </source>
</reference>
<dbReference type="SUPFAM" id="SSF46785">
    <property type="entry name" value="Winged helix' DNA-binding domain"/>
    <property type="match status" value="1"/>
</dbReference>
<protein>
    <submittedName>
        <fullName evidence="3">Uncharacterized protein</fullName>
    </submittedName>
</protein>
<accession>A0A7T3G0U6</accession>
<dbReference type="KEGG" id="hlt:I7X12_06400"/>
<dbReference type="InterPro" id="IPR036388">
    <property type="entry name" value="WH-like_DNA-bd_sf"/>
</dbReference>
<dbReference type="EMBL" id="CP065856">
    <property type="protein sequence ID" value="QPV64246.1"/>
    <property type="molecule type" value="Genomic_DNA"/>
</dbReference>
<dbReference type="AlphaFoldDB" id="A0A7T3G0U6"/>
<feature type="region of interest" description="Disordered" evidence="2">
    <location>
        <begin position="1"/>
        <end position="20"/>
    </location>
</feature>
<keyword evidence="1" id="KW-0175">Coiled coil</keyword>
<dbReference type="Gene3D" id="1.10.10.10">
    <property type="entry name" value="Winged helix-like DNA-binding domain superfamily/Winged helix DNA-binding domain"/>
    <property type="match status" value="1"/>
</dbReference>
<evidence type="ECO:0000313" key="4">
    <source>
        <dbReference type="Proteomes" id="UP000595001"/>
    </source>
</evidence>